<dbReference type="SUPFAM" id="SSF51126">
    <property type="entry name" value="Pectin lyase-like"/>
    <property type="match status" value="1"/>
</dbReference>
<feature type="coiled-coil region" evidence="1">
    <location>
        <begin position="28"/>
        <end position="55"/>
    </location>
</feature>
<evidence type="ECO:0000256" key="1">
    <source>
        <dbReference type="SAM" id="Coils"/>
    </source>
</evidence>
<dbReference type="EMBL" id="JARZAK010000002">
    <property type="protein sequence ID" value="MDY7257201.1"/>
    <property type="molecule type" value="Genomic_DNA"/>
</dbReference>
<feature type="domain" description="DUF4988" evidence="2">
    <location>
        <begin position="24"/>
        <end position="201"/>
    </location>
</feature>
<sequence>MKKLWNLLIMLTVVFAGCNKTDDLWDEVHDLQKRLTKLEIQANNLNGNITALQELYRNGATITTVNEENGAYTITLSNGKILRVVQKMEETIYPMVGIDSEGYWTVRYGNETPERILVGNSPVKATGEDGLTPEFRINEDTGYWEIRYKTSEQFKPVEDSNGHPVKAEGTTDTGFFKSVNISDDGKSFHLILKDDTEITVPIVGSFSCTFEESVTGIQKFTSKESKNFKILLNGVDDIALMACPAGWNATLSEPLDNEAILTVTAPEALTTLTRATASNSTDISILANSGKFSTILKLQVEVIAEEPVEPAIDYLSIYQKGETLFTIGDGAGAIEINSTNFPVSQEIDLSETDQTLEKTILAPSQPTIYFLSGEHILNITMDGDQAMNGKKVVFISKSATEKPNLNFSGTGGIRLQQNSSIVFKNVTIENLSMGNYSSTGNAHNVWIGDCNINAPAKSILALTGTNAPLGGINSLYFKNNYIDMSKFPDKSSIFNIGSLITTDVTNVSIENNIWYKKGTLLQGSIYTSNAKGTTKNISFSNNTIINYAGNSSNSLAAAYLVMTNVENVSIKNNIGYSDDNVTDGFSNSGSSFYIIANIDPMPSISIADNIVYGLNPDLTNKWKWNTYGWKTNASTKVNQEGETNGIITRYSKNPFAIPGGFDSGNFTPIPELAGKGANLK</sequence>
<dbReference type="InterPro" id="IPR011050">
    <property type="entry name" value="Pectin_lyase_fold/virulence"/>
</dbReference>
<keyword evidence="1" id="KW-0175">Coiled coil</keyword>
<dbReference type="InterPro" id="IPR032149">
    <property type="entry name" value="DUF4988"/>
</dbReference>
<accession>A0ABU5HMJ3</accession>
<reference evidence="3 4" key="1">
    <citation type="submission" date="2023-04" db="EMBL/GenBank/DDBJ databases">
        <title>Bacteroides pacosi sp. nov., isolated from the fecal material of an alpaca.</title>
        <authorList>
            <person name="Miller S."/>
            <person name="Hendry M."/>
            <person name="King J."/>
            <person name="Sankaranarayanan K."/>
            <person name="Lawson P.A."/>
        </authorList>
    </citation>
    <scope>NUCLEOTIDE SEQUENCE [LARGE SCALE GENOMIC DNA]</scope>
    <source>
        <strain evidence="3 4">A2-P53</strain>
    </source>
</reference>
<evidence type="ECO:0000313" key="3">
    <source>
        <dbReference type="EMBL" id="MDY7257201.1"/>
    </source>
</evidence>
<evidence type="ECO:0000259" key="2">
    <source>
        <dbReference type="Pfam" id="PF16378"/>
    </source>
</evidence>
<name>A0ABU5HMJ3_9BACE</name>
<proteinExistence type="predicted"/>
<dbReference type="Gene3D" id="2.160.20.10">
    <property type="entry name" value="Single-stranded right-handed beta-helix, Pectin lyase-like"/>
    <property type="match status" value="1"/>
</dbReference>
<dbReference type="Pfam" id="PF16378">
    <property type="entry name" value="DUF4988"/>
    <property type="match status" value="1"/>
</dbReference>
<keyword evidence="4" id="KW-1185">Reference proteome</keyword>
<dbReference type="PROSITE" id="PS51257">
    <property type="entry name" value="PROKAR_LIPOPROTEIN"/>
    <property type="match status" value="1"/>
</dbReference>
<comment type="caution">
    <text evidence="3">The sequence shown here is derived from an EMBL/GenBank/DDBJ whole genome shotgun (WGS) entry which is preliminary data.</text>
</comment>
<evidence type="ECO:0000313" key="4">
    <source>
        <dbReference type="Proteomes" id="UP001292913"/>
    </source>
</evidence>
<dbReference type="Proteomes" id="UP001292913">
    <property type="component" value="Unassembled WGS sequence"/>
</dbReference>
<protein>
    <submittedName>
        <fullName evidence="3">DUF4988 domain-containing protein</fullName>
    </submittedName>
</protein>
<dbReference type="RefSeq" id="WP_259023220.1">
    <property type="nucleotide sequence ID" value="NZ_JARZAK010000002.1"/>
</dbReference>
<dbReference type="InterPro" id="IPR012334">
    <property type="entry name" value="Pectin_lyas_fold"/>
</dbReference>
<organism evidence="3 4">
    <name type="scientific">Bacteroides vicugnae</name>
    <dbReference type="NCBI Taxonomy" id="3037989"/>
    <lineage>
        <taxon>Bacteria</taxon>
        <taxon>Pseudomonadati</taxon>
        <taxon>Bacteroidota</taxon>
        <taxon>Bacteroidia</taxon>
        <taxon>Bacteroidales</taxon>
        <taxon>Bacteroidaceae</taxon>
        <taxon>Bacteroides</taxon>
    </lineage>
</organism>
<gene>
    <name evidence="3" type="ORF">QHG74_05665</name>
</gene>